<sequence>MTQYDIVGAIKIKDGLYLGDEYAAQDLEFIITNKVTQIINCSAKQIPNHWENFDVTYLSYDWQDSDNQIIFDDKDQVVNITYNLIEKTLEKAESILVHSEKGQNRSVCIITAYLMKKYRWGLYKTLEFLHSRRQDLEVKAYFFNQLLTLENKLKKQGVGPRSYNWNELSDRNDQEEILLKNTFLNSKLKQIEEEDMKKDFEKDIGFCQKNEVIQDFDLDSFNIENEQLQQNVNKNKQEGVSQKKIEWVDDKSKGEQQLCVLEIPIFEQCNFNVYNSKQIESFKSIIKGSNKIFQVKFQSLNNINLERNDQALQNQTQSDQFINFTRKKTNFRTKKMEDFNQEKKIIMQKTEQQSQQQQKQEFNIPQTKQLINLKEVNKIQSIFFHFKL</sequence>
<dbReference type="Gene3D" id="3.90.190.10">
    <property type="entry name" value="Protein tyrosine phosphatase superfamily"/>
    <property type="match status" value="1"/>
</dbReference>
<keyword evidence="4" id="KW-1185">Reference proteome</keyword>
<dbReference type="EMBL" id="GL983540">
    <property type="protein sequence ID" value="EGR32949.1"/>
    <property type="molecule type" value="Genomic_DNA"/>
</dbReference>
<dbReference type="AlphaFoldDB" id="G0QPB2"/>
<name>G0QPB2_ICHMU</name>
<dbReference type="SUPFAM" id="SSF52799">
    <property type="entry name" value="(Phosphotyrosine protein) phosphatases II"/>
    <property type="match status" value="1"/>
</dbReference>
<dbReference type="OrthoDB" id="10252009at2759"/>
<accession>G0QPB2</accession>
<evidence type="ECO:0000313" key="4">
    <source>
        <dbReference type="Proteomes" id="UP000008983"/>
    </source>
</evidence>
<feature type="domain" description="Tyrosine specific protein phosphatases" evidence="2">
    <location>
        <begin position="75"/>
        <end position="136"/>
    </location>
</feature>
<protein>
    <submittedName>
        <fullName evidence="3">Dual specificity catalytic domain protein</fullName>
    </submittedName>
</protein>
<dbReference type="InterPro" id="IPR000340">
    <property type="entry name" value="Dual-sp_phosphatase_cat-dom"/>
</dbReference>
<dbReference type="Proteomes" id="UP000008983">
    <property type="component" value="Unassembled WGS sequence"/>
</dbReference>
<dbReference type="InterPro" id="IPR029021">
    <property type="entry name" value="Prot-tyrosine_phosphatase-like"/>
</dbReference>
<organism evidence="3 4">
    <name type="scientific">Ichthyophthirius multifiliis</name>
    <name type="common">White spot disease agent</name>
    <name type="synonym">Ich</name>
    <dbReference type="NCBI Taxonomy" id="5932"/>
    <lineage>
        <taxon>Eukaryota</taxon>
        <taxon>Sar</taxon>
        <taxon>Alveolata</taxon>
        <taxon>Ciliophora</taxon>
        <taxon>Intramacronucleata</taxon>
        <taxon>Oligohymenophorea</taxon>
        <taxon>Hymenostomatida</taxon>
        <taxon>Ophryoglenina</taxon>
        <taxon>Ichthyophthirius</taxon>
    </lineage>
</organism>
<dbReference type="InParanoid" id="G0QPB2"/>
<dbReference type="CDD" id="cd14498">
    <property type="entry name" value="DSP"/>
    <property type="match status" value="1"/>
</dbReference>
<dbReference type="PANTHER" id="PTHR46653">
    <property type="entry name" value="SPECIFICITY PROTEIN PHOSPHATASE, PUTATIVE-RELATED"/>
    <property type="match status" value="1"/>
</dbReference>
<dbReference type="GeneID" id="14909117"/>
<gene>
    <name evidence="3" type="ORF">IMG5_066050</name>
</gene>
<dbReference type="InterPro" id="IPR000387">
    <property type="entry name" value="Tyr_Pase_dom"/>
</dbReference>
<dbReference type="eggNOG" id="KOG1716">
    <property type="taxonomic scope" value="Eukaryota"/>
</dbReference>
<dbReference type="OMA" id="MEDITCI"/>
<dbReference type="PROSITE" id="PS50054">
    <property type="entry name" value="TYR_PHOSPHATASE_DUAL"/>
    <property type="match status" value="1"/>
</dbReference>
<dbReference type="STRING" id="857967.G0QPB2"/>
<dbReference type="SMART" id="SM00195">
    <property type="entry name" value="DSPc"/>
    <property type="match status" value="1"/>
</dbReference>
<dbReference type="Pfam" id="PF00782">
    <property type="entry name" value="DSPc"/>
    <property type="match status" value="1"/>
</dbReference>
<dbReference type="PROSITE" id="PS50056">
    <property type="entry name" value="TYR_PHOSPHATASE_2"/>
    <property type="match status" value="1"/>
</dbReference>
<feature type="domain" description="Tyrosine-protein phosphatase" evidence="1">
    <location>
        <begin position="8"/>
        <end position="155"/>
    </location>
</feature>
<evidence type="ECO:0000259" key="2">
    <source>
        <dbReference type="PROSITE" id="PS50056"/>
    </source>
</evidence>
<reference evidence="3 4" key="1">
    <citation type="submission" date="2011-07" db="EMBL/GenBank/DDBJ databases">
        <authorList>
            <person name="Coyne R."/>
            <person name="Brami D."/>
            <person name="Johnson J."/>
            <person name="Hostetler J."/>
            <person name="Hannick L."/>
            <person name="Clark T."/>
            <person name="Cassidy-Hanley D."/>
            <person name="Inman J."/>
        </authorList>
    </citation>
    <scope>NUCLEOTIDE SEQUENCE [LARGE SCALE GENOMIC DNA]</scope>
    <source>
        <strain evidence="3 4">G5</strain>
    </source>
</reference>
<dbReference type="InterPro" id="IPR020422">
    <property type="entry name" value="TYR_PHOSPHATASE_DUAL_dom"/>
</dbReference>
<dbReference type="PANTHER" id="PTHR46653:SF1">
    <property type="entry name" value="SPECIFICITY PROTEIN PHOSPHATASE, PUTATIVE-RELATED"/>
    <property type="match status" value="1"/>
</dbReference>
<dbReference type="RefSeq" id="XP_004036935.1">
    <property type="nucleotide sequence ID" value="XM_004036887.1"/>
</dbReference>
<evidence type="ECO:0000259" key="1">
    <source>
        <dbReference type="PROSITE" id="PS50054"/>
    </source>
</evidence>
<proteinExistence type="predicted"/>
<evidence type="ECO:0000313" key="3">
    <source>
        <dbReference type="EMBL" id="EGR32949.1"/>
    </source>
</evidence>